<organism evidence="2 3">
    <name type="scientific">Pigmentiphaga daeguensis</name>
    <dbReference type="NCBI Taxonomy" id="414049"/>
    <lineage>
        <taxon>Bacteria</taxon>
        <taxon>Pseudomonadati</taxon>
        <taxon>Pseudomonadota</taxon>
        <taxon>Betaproteobacteria</taxon>
        <taxon>Burkholderiales</taxon>
        <taxon>Alcaligenaceae</taxon>
        <taxon>Pigmentiphaga</taxon>
    </lineage>
</organism>
<evidence type="ECO:0000313" key="3">
    <source>
        <dbReference type="Proteomes" id="UP001501706"/>
    </source>
</evidence>
<proteinExistence type="predicted"/>
<feature type="compositionally biased region" description="Polar residues" evidence="1">
    <location>
        <begin position="75"/>
        <end position="84"/>
    </location>
</feature>
<keyword evidence="3" id="KW-1185">Reference proteome</keyword>
<evidence type="ECO:0000313" key="2">
    <source>
        <dbReference type="EMBL" id="GAA0504743.1"/>
    </source>
</evidence>
<sequence>MARYRALRRGQIFADQVTPSKRADVPDDRRVVRVVEPGEVFDFNGKPGSWMERVDKSEKGESPKEASGPGEKKVSTSTGQSDGQGASAKP</sequence>
<dbReference type="RefSeq" id="WP_343927535.1">
    <property type="nucleotide sequence ID" value="NZ_BAAAEN010000007.1"/>
</dbReference>
<accession>A0ABP3LQR0</accession>
<feature type="region of interest" description="Disordered" evidence="1">
    <location>
        <begin position="40"/>
        <end position="90"/>
    </location>
</feature>
<dbReference type="EMBL" id="BAAAEN010000007">
    <property type="protein sequence ID" value="GAA0504743.1"/>
    <property type="molecule type" value="Genomic_DNA"/>
</dbReference>
<comment type="caution">
    <text evidence="2">The sequence shown here is derived from an EMBL/GenBank/DDBJ whole genome shotgun (WGS) entry which is preliminary data.</text>
</comment>
<reference evidence="3" key="1">
    <citation type="journal article" date="2019" name="Int. J. Syst. Evol. Microbiol.">
        <title>The Global Catalogue of Microorganisms (GCM) 10K type strain sequencing project: providing services to taxonomists for standard genome sequencing and annotation.</title>
        <authorList>
            <consortium name="The Broad Institute Genomics Platform"/>
            <consortium name="The Broad Institute Genome Sequencing Center for Infectious Disease"/>
            <person name="Wu L."/>
            <person name="Ma J."/>
        </authorList>
    </citation>
    <scope>NUCLEOTIDE SEQUENCE [LARGE SCALE GENOMIC DNA]</scope>
    <source>
        <strain evidence="3">JCM 14330</strain>
    </source>
</reference>
<feature type="compositionally biased region" description="Basic and acidic residues" evidence="1">
    <location>
        <begin position="52"/>
        <end position="74"/>
    </location>
</feature>
<evidence type="ECO:0000256" key="1">
    <source>
        <dbReference type="SAM" id="MobiDB-lite"/>
    </source>
</evidence>
<gene>
    <name evidence="2" type="ORF">GCM10009097_22110</name>
</gene>
<protein>
    <submittedName>
        <fullName evidence="2">Uncharacterized protein</fullName>
    </submittedName>
</protein>
<dbReference type="Proteomes" id="UP001501706">
    <property type="component" value="Unassembled WGS sequence"/>
</dbReference>
<name>A0ABP3LQR0_9BURK</name>